<accession>A0A177DE57</accession>
<organism evidence="1 2">
    <name type="scientific">Alternaria alternata</name>
    <name type="common">Alternaria rot fungus</name>
    <name type="synonym">Torula alternata</name>
    <dbReference type="NCBI Taxonomy" id="5599"/>
    <lineage>
        <taxon>Eukaryota</taxon>
        <taxon>Fungi</taxon>
        <taxon>Dikarya</taxon>
        <taxon>Ascomycota</taxon>
        <taxon>Pezizomycotina</taxon>
        <taxon>Dothideomycetes</taxon>
        <taxon>Pleosporomycetidae</taxon>
        <taxon>Pleosporales</taxon>
        <taxon>Pleosporineae</taxon>
        <taxon>Pleosporaceae</taxon>
        <taxon>Alternaria</taxon>
        <taxon>Alternaria sect. Alternaria</taxon>
        <taxon>Alternaria alternata complex</taxon>
    </lineage>
</organism>
<keyword evidence="2" id="KW-1185">Reference proteome</keyword>
<dbReference type="RefSeq" id="XP_018382928.1">
    <property type="nucleotide sequence ID" value="XM_018536453.1"/>
</dbReference>
<protein>
    <submittedName>
        <fullName evidence="1">Uncharacterized protein</fullName>
    </submittedName>
</protein>
<name>A0A177DE57_ALTAL</name>
<dbReference type="KEGG" id="aalt:CC77DRAFT_995081"/>
<sequence>MTEHAPLQQKRFAPETSAGINGLIAACNRNDRFKLLDDDSVLPGNLDNSVHPAFHWFDSEGPMRQMLQLASHLISHDTLLTFFIPLLYGRELTVAVGHAHKNHLSDPLAKASKGKCGQYLAGVREALHCIGHSVSFQFQPPAKRVYARTMRDTAKPSHATSCCPAFQRQYSCRIELAECFRDYYSTGEYQTASRCAQFRHDFLFATTLVHEIVHAIGVLRRGNLNEPHIQIDCPETEWGYGWEHFMFGSIMNPQDKTKPGTHLLMRKIWADQTLADNAGGKEYCDVPMSYIAQWFRRKTWSVVAEQGPTAIAAPAIHFKIQSSNQYGAWIVASDHPEIKKDLETLHSQWKRHARRLDSHSVSAPPQAARLRYPKILWKPVNKTQLQVDNVPVPRRRPSRLQPSSTYVQSLTQTVPVCSKPTKTLLETKSESLKACHSTISSSFCMSRKRRIDLRQECGRVNKAIKR</sequence>
<dbReference type="STRING" id="5599.A0A177DE57"/>
<proteinExistence type="predicted"/>
<evidence type="ECO:0000313" key="1">
    <source>
        <dbReference type="EMBL" id="OAG17507.1"/>
    </source>
</evidence>
<reference evidence="1 2" key="1">
    <citation type="submission" date="2016-05" db="EMBL/GenBank/DDBJ databases">
        <title>Comparative analysis of secretome profiles of manganese(II)-oxidizing ascomycete fungi.</title>
        <authorList>
            <consortium name="DOE Joint Genome Institute"/>
            <person name="Zeiner C.A."/>
            <person name="Purvine S.O."/>
            <person name="Zink E.M."/>
            <person name="Wu S."/>
            <person name="Pasa-Tolic L."/>
            <person name="Chaput D.L."/>
            <person name="Haridas S."/>
            <person name="Grigoriev I.V."/>
            <person name="Santelli C.M."/>
            <person name="Hansel C.M."/>
        </authorList>
    </citation>
    <scope>NUCLEOTIDE SEQUENCE [LARGE SCALE GENOMIC DNA]</scope>
    <source>
        <strain evidence="1 2">SRC1lrK2f</strain>
    </source>
</reference>
<dbReference type="AlphaFoldDB" id="A0A177DE57"/>
<gene>
    <name evidence="1" type="ORF">CC77DRAFT_995081</name>
</gene>
<evidence type="ECO:0000313" key="2">
    <source>
        <dbReference type="Proteomes" id="UP000077248"/>
    </source>
</evidence>
<dbReference type="VEuPathDB" id="FungiDB:CC77DRAFT_995081"/>
<dbReference type="GeneID" id="29122047"/>
<dbReference type="EMBL" id="KV441486">
    <property type="protein sequence ID" value="OAG17507.1"/>
    <property type="molecule type" value="Genomic_DNA"/>
</dbReference>
<dbReference type="OMA" id="HDFLFAT"/>
<dbReference type="Proteomes" id="UP000077248">
    <property type="component" value="Unassembled WGS sequence"/>
</dbReference>